<sequence length="199" mass="21546">MEARDLEQLKPVAPEKISGNLLALLVPPDPDDIKLGPSTAIDVFQSRLPSGDPGLIFFIEGTAIRIALYGLGREPLIFGIVFFRLVRRDVGPKAADQVYHGQGPIQRAGFDGMFAVAVLDDQAIAVRPDLKVVPREGGMNLLPSNGLPQGFNDWPPPLLGIAVKGLLPRPGLNRGRYWCQLRLRALHGMAIVDGQAKTS</sequence>
<protein>
    <submittedName>
        <fullName evidence="1">Uncharacterized protein</fullName>
    </submittedName>
</protein>
<accession>E1K115</accession>
<dbReference type="AlphaFoldDB" id="E1K115"/>
<evidence type="ECO:0000313" key="2">
    <source>
        <dbReference type="Proteomes" id="UP000006250"/>
    </source>
</evidence>
<comment type="caution">
    <text evidence="1">The sequence shown here is derived from an EMBL/GenBank/DDBJ whole genome shotgun (WGS) entry which is preliminary data.</text>
</comment>
<evidence type="ECO:0000313" key="1">
    <source>
        <dbReference type="EMBL" id="EFL49711.1"/>
    </source>
</evidence>
<organism evidence="1 2">
    <name type="scientific">Solidesulfovibrio fructosivorans JJ]</name>
    <dbReference type="NCBI Taxonomy" id="596151"/>
    <lineage>
        <taxon>Bacteria</taxon>
        <taxon>Pseudomonadati</taxon>
        <taxon>Thermodesulfobacteriota</taxon>
        <taxon>Desulfovibrionia</taxon>
        <taxon>Desulfovibrionales</taxon>
        <taxon>Desulfovibrionaceae</taxon>
        <taxon>Solidesulfovibrio</taxon>
    </lineage>
</organism>
<gene>
    <name evidence="1" type="ORF">DesfrDRAFT_3565</name>
</gene>
<proteinExistence type="predicted"/>
<dbReference type="EMBL" id="AECZ01000035">
    <property type="protein sequence ID" value="EFL49711.1"/>
    <property type="molecule type" value="Genomic_DNA"/>
</dbReference>
<name>E1K115_SOLFR</name>
<dbReference type="Proteomes" id="UP000006250">
    <property type="component" value="Unassembled WGS sequence"/>
</dbReference>
<keyword evidence="2" id="KW-1185">Reference proteome</keyword>
<reference evidence="1 2" key="1">
    <citation type="submission" date="2010-08" db="EMBL/GenBank/DDBJ databases">
        <title>The draft genome of Desulfovibrio fructosovorans JJ.</title>
        <authorList>
            <consortium name="US DOE Joint Genome Institute (JGI-PGF)"/>
            <person name="Lucas S."/>
            <person name="Copeland A."/>
            <person name="Lapidus A."/>
            <person name="Cheng J.-F."/>
            <person name="Bruce D."/>
            <person name="Goodwin L."/>
            <person name="Pitluck S."/>
            <person name="Land M.L."/>
            <person name="Hauser L."/>
            <person name="Chang Y.-J."/>
            <person name="Jeffries C."/>
            <person name="Wall J.D."/>
            <person name="Stahl D.A."/>
            <person name="Arkin A.P."/>
            <person name="Dehal P."/>
            <person name="Stolyar S.M."/>
            <person name="Hazen T.C."/>
            <person name="Woyke T.J."/>
        </authorList>
    </citation>
    <scope>NUCLEOTIDE SEQUENCE [LARGE SCALE GENOMIC DNA]</scope>
    <source>
        <strain evidence="1 2">JJ</strain>
    </source>
</reference>